<proteinExistence type="predicted"/>
<evidence type="ECO:0000313" key="2">
    <source>
        <dbReference type="Proteomes" id="UP000011770"/>
    </source>
</evidence>
<dbReference type="EMBL" id="AHOR02000040">
    <property type="protein sequence ID" value="EMF81051.1"/>
    <property type="molecule type" value="Genomic_DNA"/>
</dbReference>
<protein>
    <submittedName>
        <fullName evidence="1">Uncharacterized protein</fullName>
    </submittedName>
</protein>
<sequence length="41" mass="4878">MIQIQEMNLVANDRDFFKESSGMEDTRFVFSISRPNYHLNP</sequence>
<dbReference type="Proteomes" id="UP000011770">
    <property type="component" value="Unassembled WGS sequence"/>
</dbReference>
<organism evidence="1 2">
    <name type="scientific">Leptospira weilii serovar Topaz str. LT2116</name>
    <dbReference type="NCBI Taxonomy" id="1088540"/>
    <lineage>
        <taxon>Bacteria</taxon>
        <taxon>Pseudomonadati</taxon>
        <taxon>Spirochaetota</taxon>
        <taxon>Spirochaetia</taxon>
        <taxon>Leptospirales</taxon>
        <taxon>Leptospiraceae</taxon>
        <taxon>Leptospira</taxon>
    </lineage>
</organism>
<dbReference type="AlphaFoldDB" id="M3GVY0"/>
<gene>
    <name evidence="1" type="ORF">LEP1GSC188_3444</name>
</gene>
<comment type="caution">
    <text evidence="1">The sequence shown here is derived from an EMBL/GenBank/DDBJ whole genome shotgun (WGS) entry which is preliminary data.</text>
</comment>
<accession>M3GVY0</accession>
<evidence type="ECO:0000313" key="1">
    <source>
        <dbReference type="EMBL" id="EMF81051.1"/>
    </source>
</evidence>
<name>M3GVY0_9LEPT</name>
<reference evidence="1 2" key="1">
    <citation type="submission" date="2013-01" db="EMBL/GenBank/DDBJ databases">
        <authorList>
            <person name="Harkins D.M."/>
            <person name="Durkin A.S."/>
            <person name="Brinkac L.M."/>
            <person name="Haft D.H."/>
            <person name="Selengut J.D."/>
            <person name="Sanka R."/>
            <person name="DePew J."/>
            <person name="Purushe J."/>
            <person name="Tulsiani S.M."/>
            <person name="Graham G.C."/>
            <person name="Burns M.-A."/>
            <person name="Dohnt M.F."/>
            <person name="Smythe L.D."/>
            <person name="McKay D.B."/>
            <person name="Craig S.B."/>
            <person name="Vinetz J.M."/>
            <person name="Sutton G.G."/>
            <person name="Nierman W.C."/>
            <person name="Fouts D.E."/>
        </authorList>
    </citation>
    <scope>NUCLEOTIDE SEQUENCE [LARGE SCALE GENOMIC DNA]</scope>
    <source>
        <strain evidence="1 2">LT2116</strain>
    </source>
</reference>